<dbReference type="EMBL" id="MBFR01000889">
    <property type="protein sequence ID" value="PVU85288.1"/>
    <property type="molecule type" value="Genomic_DNA"/>
</dbReference>
<feature type="compositionally biased region" description="Basic and acidic residues" evidence="1">
    <location>
        <begin position="117"/>
        <end position="132"/>
    </location>
</feature>
<accession>A0A2T9XYY1</accession>
<protein>
    <recommendedName>
        <fullName evidence="4">Peptidase A2 domain-containing protein</fullName>
    </recommendedName>
</protein>
<dbReference type="CDD" id="cd00303">
    <property type="entry name" value="retropepsin_like"/>
    <property type="match status" value="1"/>
</dbReference>
<dbReference type="AlphaFoldDB" id="A0A2T9XYY1"/>
<organism evidence="2 3">
    <name type="scientific">Smittium simulii</name>
    <dbReference type="NCBI Taxonomy" id="133385"/>
    <lineage>
        <taxon>Eukaryota</taxon>
        <taxon>Fungi</taxon>
        <taxon>Fungi incertae sedis</taxon>
        <taxon>Zoopagomycota</taxon>
        <taxon>Kickxellomycotina</taxon>
        <taxon>Harpellomycetes</taxon>
        <taxon>Harpellales</taxon>
        <taxon>Legeriomycetaceae</taxon>
        <taxon>Smittium</taxon>
    </lineage>
</organism>
<evidence type="ECO:0000313" key="3">
    <source>
        <dbReference type="Proteomes" id="UP000245383"/>
    </source>
</evidence>
<proteinExistence type="predicted"/>
<sequence>MNSALQLLLNVGIEGTNVLALIDSGASTEIISKELLDSLSLQTTRIPAPTLLKLADGTTYTTTEQCSIKIKLYNQVNPLSAIVFNGSLLLDHYTHYPTDITSAAKLAKPLTVTILNHPKELRGEHKNKEESQWPKTNGS</sequence>
<name>A0A2T9XYY1_9FUNG</name>
<evidence type="ECO:0000313" key="2">
    <source>
        <dbReference type="EMBL" id="PVU85288.1"/>
    </source>
</evidence>
<dbReference type="InterPro" id="IPR021109">
    <property type="entry name" value="Peptidase_aspartic_dom_sf"/>
</dbReference>
<feature type="region of interest" description="Disordered" evidence="1">
    <location>
        <begin position="117"/>
        <end position="139"/>
    </location>
</feature>
<dbReference type="Pfam" id="PF13650">
    <property type="entry name" value="Asp_protease_2"/>
    <property type="match status" value="1"/>
</dbReference>
<reference evidence="2 3" key="1">
    <citation type="journal article" date="2018" name="MBio">
        <title>Comparative Genomics Reveals the Core Gene Toolbox for the Fungus-Insect Symbiosis.</title>
        <authorList>
            <person name="Wang Y."/>
            <person name="Stata M."/>
            <person name="Wang W."/>
            <person name="Stajich J.E."/>
            <person name="White M.M."/>
            <person name="Moncalvo J.M."/>
        </authorList>
    </citation>
    <scope>NUCLEOTIDE SEQUENCE [LARGE SCALE GENOMIC DNA]</scope>
    <source>
        <strain evidence="2 3">SWE-8-4</strain>
    </source>
</reference>
<dbReference type="OrthoDB" id="2290219at2759"/>
<gene>
    <name evidence="2" type="ORF">BB561_006963</name>
</gene>
<dbReference type="SUPFAM" id="SSF50630">
    <property type="entry name" value="Acid proteases"/>
    <property type="match status" value="1"/>
</dbReference>
<comment type="caution">
    <text evidence="2">The sequence shown here is derived from an EMBL/GenBank/DDBJ whole genome shotgun (WGS) entry which is preliminary data.</text>
</comment>
<dbReference type="Gene3D" id="2.40.70.10">
    <property type="entry name" value="Acid Proteases"/>
    <property type="match status" value="1"/>
</dbReference>
<keyword evidence="3" id="KW-1185">Reference proteome</keyword>
<evidence type="ECO:0008006" key="4">
    <source>
        <dbReference type="Google" id="ProtNLM"/>
    </source>
</evidence>
<evidence type="ECO:0000256" key="1">
    <source>
        <dbReference type="SAM" id="MobiDB-lite"/>
    </source>
</evidence>
<dbReference type="Proteomes" id="UP000245383">
    <property type="component" value="Unassembled WGS sequence"/>
</dbReference>